<reference evidence="2 4" key="1">
    <citation type="submission" date="2024-09" db="EMBL/GenBank/DDBJ databases">
        <authorList>
            <person name="Sun Q."/>
            <person name="Mori K."/>
        </authorList>
    </citation>
    <scope>NUCLEOTIDE SEQUENCE [LARGE SCALE GENOMIC DNA]</scope>
    <source>
        <strain evidence="2 4">CCM 7609</strain>
    </source>
</reference>
<dbReference type="EMBL" id="JBHMFI010000001">
    <property type="protein sequence ID" value="MFB9070232.1"/>
    <property type="molecule type" value="Genomic_DNA"/>
</dbReference>
<name>A0ABV5FU77_9MICC</name>
<protein>
    <submittedName>
        <fullName evidence="2">Uncharacterized protein</fullName>
    </submittedName>
</protein>
<evidence type="ECO:0000313" key="4">
    <source>
        <dbReference type="Proteomes" id="UP001589575"/>
    </source>
</evidence>
<proteinExistence type="predicted"/>
<organism evidence="2 4">
    <name type="scientific">Citricoccus parietis</name>
    <dbReference type="NCBI Taxonomy" id="592307"/>
    <lineage>
        <taxon>Bacteria</taxon>
        <taxon>Bacillati</taxon>
        <taxon>Actinomycetota</taxon>
        <taxon>Actinomycetes</taxon>
        <taxon>Micrococcales</taxon>
        <taxon>Micrococcaceae</taxon>
        <taxon>Citricoccus</taxon>
    </lineage>
</organism>
<accession>A0ABV5FU77</accession>
<sequence length="86" mass="9594">MVPAGATRRMIRYRSTFAPARHVTVNRPFSHTLVNGVTNPGARFSSRVQVAMVLVPVSPWAFSVRRPHWVVVPSATSNRPRVFCPP</sequence>
<comment type="caution">
    <text evidence="2">The sequence shown here is derived from an EMBL/GenBank/DDBJ whole genome shotgun (WGS) entry which is preliminary data.</text>
</comment>
<gene>
    <name evidence="1" type="ORF">ACFFX0_03110</name>
    <name evidence="2" type="ORF">ACFFX0_03115</name>
    <name evidence="3" type="ORF">ACFFX0_03120</name>
</gene>
<dbReference type="Proteomes" id="UP001589575">
    <property type="component" value="Unassembled WGS sequence"/>
</dbReference>
<keyword evidence="4" id="KW-1185">Reference proteome</keyword>
<evidence type="ECO:0000313" key="1">
    <source>
        <dbReference type="EMBL" id="MFB9070231.1"/>
    </source>
</evidence>
<evidence type="ECO:0000313" key="3">
    <source>
        <dbReference type="EMBL" id="MFB9070233.1"/>
    </source>
</evidence>
<dbReference type="EMBL" id="JBHMFI010000001">
    <property type="protein sequence ID" value="MFB9070233.1"/>
    <property type="molecule type" value="Genomic_DNA"/>
</dbReference>
<evidence type="ECO:0000313" key="2">
    <source>
        <dbReference type="EMBL" id="MFB9070232.1"/>
    </source>
</evidence>
<dbReference type="EMBL" id="JBHMFI010000001">
    <property type="protein sequence ID" value="MFB9070231.1"/>
    <property type="molecule type" value="Genomic_DNA"/>
</dbReference>